<comment type="subcellular location">
    <subcellularLocation>
        <location evidence="1">Cell membrane</location>
        <topology evidence="1">Multi-pass membrane protein</topology>
    </subcellularLocation>
</comment>
<feature type="transmembrane region" description="Helical" evidence="7">
    <location>
        <begin position="50"/>
        <end position="70"/>
    </location>
</feature>
<feature type="transmembrane region" description="Helical" evidence="7">
    <location>
        <begin position="170"/>
        <end position="191"/>
    </location>
</feature>
<feature type="transmembrane region" description="Helical" evidence="7">
    <location>
        <begin position="82"/>
        <end position="102"/>
    </location>
</feature>
<evidence type="ECO:0000313" key="9">
    <source>
        <dbReference type="EMBL" id="RVU54694.1"/>
    </source>
</evidence>
<evidence type="ECO:0000313" key="10">
    <source>
        <dbReference type="Proteomes" id="UP000288812"/>
    </source>
</evidence>
<accession>A0A437S6R7</accession>
<keyword evidence="6 7" id="KW-0472">Membrane</keyword>
<keyword evidence="10" id="KW-1185">Reference proteome</keyword>
<feature type="transmembrane region" description="Helical" evidence="7">
    <location>
        <begin position="226"/>
        <end position="248"/>
    </location>
</feature>
<dbReference type="OrthoDB" id="9810818at2"/>
<evidence type="ECO:0000256" key="5">
    <source>
        <dbReference type="ARBA" id="ARBA00022989"/>
    </source>
</evidence>
<dbReference type="InterPro" id="IPR037185">
    <property type="entry name" value="EmrE-like"/>
</dbReference>
<dbReference type="Proteomes" id="UP000288812">
    <property type="component" value="Unassembled WGS sequence"/>
</dbReference>
<dbReference type="Pfam" id="PF00892">
    <property type="entry name" value="EamA"/>
    <property type="match status" value="2"/>
</dbReference>
<evidence type="ECO:0000259" key="8">
    <source>
        <dbReference type="Pfam" id="PF00892"/>
    </source>
</evidence>
<evidence type="ECO:0000256" key="6">
    <source>
        <dbReference type="ARBA" id="ARBA00023136"/>
    </source>
</evidence>
<evidence type="ECO:0000256" key="1">
    <source>
        <dbReference type="ARBA" id="ARBA00004651"/>
    </source>
</evidence>
<feature type="transmembrane region" description="Helical" evidence="7">
    <location>
        <begin position="108"/>
        <end position="129"/>
    </location>
</feature>
<feature type="transmembrane region" description="Helical" evidence="7">
    <location>
        <begin position="260"/>
        <end position="278"/>
    </location>
</feature>
<evidence type="ECO:0000256" key="3">
    <source>
        <dbReference type="ARBA" id="ARBA00022475"/>
    </source>
</evidence>
<name>A0A437S6R7_9FIRM</name>
<reference evidence="9 10" key="1">
    <citation type="submission" date="2018-11" db="EMBL/GenBank/DDBJ databases">
        <title>Genome sequencing and assembly of Anaerosphaera sp. nov., GS7-6-2.</title>
        <authorList>
            <person name="Rettenmaier R."/>
            <person name="Liebl W."/>
            <person name="Zverlov V."/>
        </authorList>
    </citation>
    <scope>NUCLEOTIDE SEQUENCE [LARGE SCALE GENOMIC DNA]</scope>
    <source>
        <strain evidence="9 10">GS7-6-2</strain>
    </source>
</reference>
<feature type="transmembrane region" description="Helical" evidence="7">
    <location>
        <begin position="141"/>
        <end position="158"/>
    </location>
</feature>
<gene>
    <name evidence="9" type="ORF">EF514_06215</name>
</gene>
<comment type="caution">
    <text evidence="9">The sequence shown here is derived from an EMBL/GenBank/DDBJ whole genome shotgun (WGS) entry which is preliminary data.</text>
</comment>
<dbReference type="InterPro" id="IPR050638">
    <property type="entry name" value="AA-Vitamin_Transporters"/>
</dbReference>
<keyword evidence="3" id="KW-1003">Cell membrane</keyword>
<organism evidence="9 10">
    <name type="scientific">Anaerosphaera multitolerans</name>
    <dbReference type="NCBI Taxonomy" id="2487351"/>
    <lineage>
        <taxon>Bacteria</taxon>
        <taxon>Bacillati</taxon>
        <taxon>Bacillota</taxon>
        <taxon>Tissierellia</taxon>
        <taxon>Tissierellales</taxon>
        <taxon>Peptoniphilaceae</taxon>
        <taxon>Anaerosphaera</taxon>
    </lineage>
</organism>
<dbReference type="InterPro" id="IPR000620">
    <property type="entry name" value="EamA_dom"/>
</dbReference>
<evidence type="ECO:0000256" key="2">
    <source>
        <dbReference type="ARBA" id="ARBA00007362"/>
    </source>
</evidence>
<feature type="transmembrane region" description="Helical" evidence="7">
    <location>
        <begin position="284"/>
        <end position="302"/>
    </location>
</feature>
<feature type="transmembrane region" description="Helical" evidence="7">
    <location>
        <begin position="17"/>
        <end position="38"/>
    </location>
</feature>
<dbReference type="SUPFAM" id="SSF103481">
    <property type="entry name" value="Multidrug resistance efflux transporter EmrE"/>
    <property type="match status" value="2"/>
</dbReference>
<dbReference type="AlphaFoldDB" id="A0A437S6R7"/>
<evidence type="ECO:0000256" key="4">
    <source>
        <dbReference type="ARBA" id="ARBA00022692"/>
    </source>
</evidence>
<dbReference type="GO" id="GO:0005886">
    <property type="term" value="C:plasma membrane"/>
    <property type="evidence" value="ECO:0007669"/>
    <property type="project" value="UniProtKB-SubCell"/>
</dbReference>
<keyword evidence="5 7" id="KW-1133">Transmembrane helix</keyword>
<feature type="transmembrane region" description="Helical" evidence="7">
    <location>
        <begin position="198"/>
        <end position="214"/>
    </location>
</feature>
<keyword evidence="4 7" id="KW-0812">Transmembrane</keyword>
<proteinExistence type="inferred from homology"/>
<dbReference type="PANTHER" id="PTHR32322:SF18">
    <property type="entry name" value="S-ADENOSYLMETHIONINE_S-ADENOSYLHOMOCYSTEINE TRANSPORTER"/>
    <property type="match status" value="1"/>
</dbReference>
<protein>
    <submittedName>
        <fullName evidence="9">EamA family transporter</fullName>
    </submittedName>
</protein>
<feature type="domain" description="EamA" evidence="8">
    <location>
        <begin position="16"/>
        <end position="155"/>
    </location>
</feature>
<comment type="similarity">
    <text evidence="2">Belongs to the EamA transporter family.</text>
</comment>
<dbReference type="PANTHER" id="PTHR32322">
    <property type="entry name" value="INNER MEMBRANE TRANSPORTER"/>
    <property type="match status" value="1"/>
</dbReference>
<sequence length="303" mass="33381">MTWGDFMHKQESKMIKGFIYAMLGAISWGFSGTCGQYLLDSKGLDPQYIVNVRIVFSGIILFITSLFQYREKTFDIFKNKSDVYRLILFGIFGILCCQYAYLQAIGRTNAPTATVLQFLSTVFIMIGVCAKERRFPRPIELISVFFAVLGTVILATHLKLNTLVISPDGLFWGLLAAFGVVMYTLTPIELLKKYPTSVVTGLAMIIGGVIITFINKPWNQNVVFDFMTVLALAGMVLFGTVLSFSLFLTGVSIIGPVKGSLITGVEAISALIFSIILLGSHFAFMDILGMASILFAVSILSFK</sequence>
<dbReference type="EMBL" id="RLIH01000007">
    <property type="protein sequence ID" value="RVU54694.1"/>
    <property type="molecule type" value="Genomic_DNA"/>
</dbReference>
<feature type="domain" description="EamA" evidence="8">
    <location>
        <begin position="169"/>
        <end position="301"/>
    </location>
</feature>
<evidence type="ECO:0000256" key="7">
    <source>
        <dbReference type="SAM" id="Phobius"/>
    </source>
</evidence>